<name>A0A9D2AEL5_9FIRM</name>
<gene>
    <name evidence="4" type="ORF">H9741_00145</name>
</gene>
<reference evidence="4" key="1">
    <citation type="journal article" date="2021" name="PeerJ">
        <title>Extensive microbial diversity within the chicken gut microbiome revealed by metagenomics and culture.</title>
        <authorList>
            <person name="Gilroy R."/>
            <person name="Ravi A."/>
            <person name="Getino M."/>
            <person name="Pursley I."/>
            <person name="Horton D.L."/>
            <person name="Alikhan N.F."/>
            <person name="Baker D."/>
            <person name="Gharbi K."/>
            <person name="Hall N."/>
            <person name="Watson M."/>
            <person name="Adriaenssens E.M."/>
            <person name="Foster-Nyarko E."/>
            <person name="Jarju S."/>
            <person name="Secka A."/>
            <person name="Antonio M."/>
            <person name="Oren A."/>
            <person name="Chaudhuri R.R."/>
            <person name="La Ragione R."/>
            <person name="Hildebrand F."/>
            <person name="Pallen M.J."/>
        </authorList>
    </citation>
    <scope>NUCLEOTIDE SEQUENCE</scope>
    <source>
        <strain evidence="4">811</strain>
    </source>
</reference>
<dbReference type="PROSITE" id="PS51257">
    <property type="entry name" value="PROKAR_LIPOPROTEIN"/>
    <property type="match status" value="1"/>
</dbReference>
<evidence type="ECO:0000259" key="3">
    <source>
        <dbReference type="SMART" id="SM00646"/>
    </source>
</evidence>
<keyword evidence="1" id="KW-0378">Hydrolase</keyword>
<dbReference type="Gene3D" id="3.40.630.40">
    <property type="entry name" value="Zn-dependent exopeptidases"/>
    <property type="match status" value="1"/>
</dbReference>
<evidence type="ECO:0000256" key="2">
    <source>
        <dbReference type="SAM" id="SignalP"/>
    </source>
</evidence>
<dbReference type="PANTHER" id="PTHR30404">
    <property type="entry name" value="N-ACETYLMURAMOYL-L-ALANINE AMIDASE"/>
    <property type="match status" value="1"/>
</dbReference>
<evidence type="ECO:0000313" key="4">
    <source>
        <dbReference type="EMBL" id="HIX06864.1"/>
    </source>
</evidence>
<evidence type="ECO:0000313" key="5">
    <source>
        <dbReference type="Proteomes" id="UP000824204"/>
    </source>
</evidence>
<dbReference type="InterPro" id="IPR002508">
    <property type="entry name" value="MurNAc-LAA_cat"/>
</dbReference>
<feature type="signal peptide" evidence="2">
    <location>
        <begin position="1"/>
        <end position="28"/>
    </location>
</feature>
<dbReference type="GO" id="GO:0008745">
    <property type="term" value="F:N-acetylmuramoyl-L-alanine amidase activity"/>
    <property type="evidence" value="ECO:0007669"/>
    <property type="project" value="InterPro"/>
</dbReference>
<accession>A0A9D2AEL5</accession>
<dbReference type="GO" id="GO:0009253">
    <property type="term" value="P:peptidoglycan catabolic process"/>
    <property type="evidence" value="ECO:0007669"/>
    <property type="project" value="InterPro"/>
</dbReference>
<evidence type="ECO:0000256" key="1">
    <source>
        <dbReference type="ARBA" id="ARBA00022801"/>
    </source>
</evidence>
<comment type="caution">
    <text evidence="4">The sequence shown here is derived from an EMBL/GenBank/DDBJ whole genome shotgun (WGS) entry which is preliminary data.</text>
</comment>
<dbReference type="CDD" id="cd02696">
    <property type="entry name" value="MurNAc-LAA"/>
    <property type="match status" value="1"/>
</dbReference>
<feature type="chain" id="PRO_5038690911" evidence="2">
    <location>
        <begin position="29"/>
        <end position="226"/>
    </location>
</feature>
<proteinExistence type="predicted"/>
<feature type="domain" description="MurNAc-LAA" evidence="3">
    <location>
        <begin position="112"/>
        <end position="222"/>
    </location>
</feature>
<dbReference type="SMART" id="SM00646">
    <property type="entry name" value="Ami_3"/>
    <property type="match status" value="1"/>
</dbReference>
<reference evidence="4" key="2">
    <citation type="submission" date="2021-04" db="EMBL/GenBank/DDBJ databases">
        <authorList>
            <person name="Gilroy R."/>
        </authorList>
    </citation>
    <scope>NUCLEOTIDE SEQUENCE</scope>
    <source>
        <strain evidence="4">811</strain>
    </source>
</reference>
<dbReference type="SUPFAM" id="SSF53187">
    <property type="entry name" value="Zn-dependent exopeptidases"/>
    <property type="match status" value="1"/>
</dbReference>
<dbReference type="AlphaFoldDB" id="A0A9D2AEL5"/>
<protein>
    <submittedName>
        <fullName evidence="4">N-acetylmuramoyl-L-alanine amidase</fullName>
    </submittedName>
</protein>
<sequence length="226" mass="24307">MFVCRKGAVLAAALAAILLFFACASLSAAGEASARRALYTIVLDAGHGGADPGVLGAVSHVKESDVNLKIVQNLQELFADAGFRVVLTRKNAGGLYGLPTQGYKRRDMEKRREIIVGERPDIVISVHQNSFPAAPSRRGGQVFFCAGREEDEKLADSIQSRLNGLSGKNYAALAGDFFVLNCAQAPAVLVECGFLSNAEEERLLQTENYRAEIARAVFEGVLSWLC</sequence>
<dbReference type="Proteomes" id="UP000824204">
    <property type="component" value="Unassembled WGS sequence"/>
</dbReference>
<dbReference type="Pfam" id="PF01520">
    <property type="entry name" value="Amidase_3"/>
    <property type="match status" value="1"/>
</dbReference>
<dbReference type="PANTHER" id="PTHR30404:SF0">
    <property type="entry name" value="N-ACETYLMURAMOYL-L-ALANINE AMIDASE AMIC"/>
    <property type="match status" value="1"/>
</dbReference>
<organism evidence="4 5">
    <name type="scientific">Candidatus Borkfalkia faecipullorum</name>
    <dbReference type="NCBI Taxonomy" id="2838510"/>
    <lineage>
        <taxon>Bacteria</taxon>
        <taxon>Bacillati</taxon>
        <taxon>Bacillota</taxon>
        <taxon>Clostridia</taxon>
        <taxon>Christensenellales</taxon>
        <taxon>Christensenellaceae</taxon>
        <taxon>Candidatus Borkfalkia</taxon>
    </lineage>
</organism>
<dbReference type="GO" id="GO:0030288">
    <property type="term" value="C:outer membrane-bounded periplasmic space"/>
    <property type="evidence" value="ECO:0007669"/>
    <property type="project" value="TreeGrafter"/>
</dbReference>
<keyword evidence="2" id="KW-0732">Signal</keyword>
<dbReference type="EMBL" id="DXFX01000002">
    <property type="protein sequence ID" value="HIX06864.1"/>
    <property type="molecule type" value="Genomic_DNA"/>
</dbReference>
<dbReference type="InterPro" id="IPR050695">
    <property type="entry name" value="N-acetylmuramoyl_amidase_3"/>
</dbReference>